<dbReference type="AlphaFoldDB" id="A0A2D0NGB8"/>
<protein>
    <submittedName>
        <fullName evidence="1">Uncharacterized protein</fullName>
    </submittedName>
</protein>
<dbReference type="Proteomes" id="UP000223913">
    <property type="component" value="Unassembled WGS sequence"/>
</dbReference>
<comment type="caution">
    <text evidence="1">The sequence shown here is derived from an EMBL/GenBank/DDBJ whole genome shotgun (WGS) entry which is preliminary data.</text>
</comment>
<name>A0A2D0NGB8_FLAN2</name>
<dbReference type="EMBL" id="PDUD01000009">
    <property type="protein sequence ID" value="PHN07541.1"/>
    <property type="molecule type" value="Genomic_DNA"/>
</dbReference>
<evidence type="ECO:0000313" key="1">
    <source>
        <dbReference type="EMBL" id="PHN07541.1"/>
    </source>
</evidence>
<sequence length="443" mass="49125">MVILIPFGCNKNADLQDVAINPAIDLSENLTFNAEQLGQFVYRHVKYYMATVDPYSFVAEEYRDEFKSKFESEVKAYETRNLNNEQHLDYLVEQGVYSIAQVDLMKKQHADLRTFLFNEHPNATTAWNWMLDQDKAVLENELLSDEEKGEILRINSITRHLMQHRLETYDASGHDNLGAKSSCDFWDRLFCYLGAVKDMLGLGDKIKAGSNAFGLIGAAIGAVTGAYRAITSCSASCNTSICGPFEGVSLAYNCYDTGDNLIFTGWGHGDISPSSIIFDYYKNDDWSSGSNFWSDVETDPTSLLPGTEITDHSVDEVGVRTSNLCSGIAKIANHGMWDLDDLGVPYGAVVGDDNIHVDQTNYQPTFTYWVAGPVTIADATLTWSIIPSGYPGYSATGSFTGGTTNQIVTINWDDTPGFVTLRCTAVSDCGTEYIDLRIHIYDY</sequence>
<evidence type="ECO:0000313" key="2">
    <source>
        <dbReference type="Proteomes" id="UP000223913"/>
    </source>
</evidence>
<proteinExistence type="predicted"/>
<keyword evidence="2" id="KW-1185">Reference proteome</keyword>
<organism evidence="1 2">
    <name type="scientific">Flavilitoribacter nigricans (strain ATCC 23147 / DSM 23189 / NBRC 102662 / NCIMB 1420 / SS-2)</name>
    <name type="common">Lewinella nigricans</name>
    <dbReference type="NCBI Taxonomy" id="1122177"/>
    <lineage>
        <taxon>Bacteria</taxon>
        <taxon>Pseudomonadati</taxon>
        <taxon>Bacteroidota</taxon>
        <taxon>Saprospiria</taxon>
        <taxon>Saprospirales</taxon>
        <taxon>Lewinellaceae</taxon>
        <taxon>Flavilitoribacter</taxon>
    </lineage>
</organism>
<gene>
    <name evidence="1" type="ORF">CRP01_05415</name>
</gene>
<reference evidence="1 2" key="1">
    <citation type="submission" date="2017-10" db="EMBL/GenBank/DDBJ databases">
        <title>The draft genome sequence of Lewinella nigricans NBRC 102662.</title>
        <authorList>
            <person name="Wang K."/>
        </authorList>
    </citation>
    <scope>NUCLEOTIDE SEQUENCE [LARGE SCALE GENOMIC DNA]</scope>
    <source>
        <strain evidence="1 2">NBRC 102662</strain>
    </source>
</reference>
<accession>A0A2D0NGB8</accession>